<feature type="binding site" evidence="2">
    <location>
        <position position="186"/>
    </location>
    <ligand>
        <name>ATP</name>
        <dbReference type="ChEBI" id="CHEBI:30616"/>
    </ligand>
</feature>
<keyword evidence="1 2" id="KW-0819">tRNA processing</keyword>
<gene>
    <name evidence="2" type="primary">tmcAL</name>
    <name evidence="3" type="ORF">H8706_07240</name>
</gene>
<name>A0A926F9B0_9FIRM</name>
<dbReference type="Gene3D" id="3.40.50.620">
    <property type="entry name" value="HUPs"/>
    <property type="match status" value="1"/>
</dbReference>
<dbReference type="PANTHER" id="PTHR37825">
    <property type="entry name" value="TRNA(MET) CYTIDINE ACETATE LIGASE"/>
    <property type="match status" value="1"/>
</dbReference>
<comment type="function">
    <text evidence="2">Catalyzes the formation of N(4)-acetylcytidine (ac(4)C) at the wobble position of elongator tRNA(Met), using acetate and ATP as substrates. First activates an acetate ion to form acetyladenylate (Ac-AMP) and then transfers the acetyl group to tRNA to form ac(4)C34.</text>
</comment>
<proteinExistence type="inferred from homology"/>
<keyword evidence="2" id="KW-0547">Nucleotide-binding</keyword>
<feature type="binding site" evidence="2">
    <location>
        <position position="161"/>
    </location>
    <ligand>
        <name>ATP</name>
        <dbReference type="ChEBI" id="CHEBI:30616"/>
    </ligand>
</feature>
<dbReference type="GO" id="GO:0005524">
    <property type="term" value="F:ATP binding"/>
    <property type="evidence" value="ECO:0007669"/>
    <property type="project" value="UniProtKB-KW"/>
</dbReference>
<comment type="similarity">
    <text evidence="2">Belongs to the TmcAL family.</text>
</comment>
<comment type="subcellular location">
    <subcellularLocation>
        <location evidence="2">Cytoplasm</location>
    </subcellularLocation>
</comment>
<dbReference type="PANTHER" id="PTHR37825:SF1">
    <property type="entry name" value="TRNA(MET) CYTIDINE ACETATE LIGASE"/>
    <property type="match status" value="1"/>
</dbReference>
<dbReference type="RefSeq" id="WP_262432098.1">
    <property type="nucleotide sequence ID" value="NZ_JACRTE010000007.1"/>
</dbReference>
<feature type="binding site" evidence="2">
    <location>
        <position position="102"/>
    </location>
    <ligand>
        <name>ATP</name>
        <dbReference type="ChEBI" id="CHEBI:30616"/>
    </ligand>
</feature>
<dbReference type="Pfam" id="PF05636">
    <property type="entry name" value="HIGH_NTase1"/>
    <property type="match status" value="1"/>
</dbReference>
<keyword evidence="2" id="KW-0436">Ligase</keyword>
<evidence type="ECO:0000313" key="3">
    <source>
        <dbReference type="EMBL" id="MBC8596663.1"/>
    </source>
</evidence>
<dbReference type="SUPFAM" id="SSF52374">
    <property type="entry name" value="Nucleotidylyl transferase"/>
    <property type="match status" value="1"/>
</dbReference>
<accession>A0A926F9B0</accession>
<dbReference type="EC" id="6.3.4.-" evidence="2"/>
<dbReference type="Proteomes" id="UP000647416">
    <property type="component" value="Unassembled WGS sequence"/>
</dbReference>
<evidence type="ECO:0000256" key="2">
    <source>
        <dbReference type="HAMAP-Rule" id="MF_01539"/>
    </source>
</evidence>
<protein>
    <recommendedName>
        <fullName evidence="2">tRNA(Met) cytidine acetate ligase</fullName>
        <ecNumber evidence="2">6.3.4.-</ecNumber>
    </recommendedName>
</protein>
<dbReference type="InterPro" id="IPR008513">
    <property type="entry name" value="tRNA(Met)_cyd_acetate_ligase"/>
</dbReference>
<evidence type="ECO:0000313" key="4">
    <source>
        <dbReference type="Proteomes" id="UP000647416"/>
    </source>
</evidence>
<sequence length="382" mass="42848">MKTLGIVCEYNPFHNGHKYHIAESKRLLGCDTAVCAMSGSLVQRGEIAVFDKWTRAKNAVENGADLVLEIPAFFCLQSGEKYAYGAVSVLNLLGNVDYLSFGSECGDIDFLQKIAEIKRKKSFNDTVKTLMQSGMSYPSATEKAIGKFLDNSFGERIFSPNDLLGVEYISAVYKTKSKMRPVTVKRHLTEHSGGKPVGNFASASEIRKMIFEGADFDKFLPYCAKNYEIFDENNAESLILGYFRLKCAEKNILGGEPGMANRLIKSAKISNSLDEFYKNALSKRYTESRIKRMSKCAFFDIKKNSVLDYIRPLAMNERGRKLLKNSPGKNLIVTKTADFNGSKNSMFKYDILATDFAYLCANDKTKRMSGADFYTPPVYIKN</sequence>
<comment type="caution">
    <text evidence="2">Lacks conserved residue(s) required for the propagation of feature annotation.</text>
</comment>
<comment type="catalytic activity">
    <reaction evidence="2">
        <text>cytidine(34) in elongator tRNA(Met) + acetate + ATP = N(4)-acetylcytidine(34) in elongator tRNA(Met) + AMP + diphosphate</text>
        <dbReference type="Rhea" id="RHEA:58144"/>
        <dbReference type="Rhea" id="RHEA-COMP:10693"/>
        <dbReference type="Rhea" id="RHEA-COMP:10694"/>
        <dbReference type="ChEBI" id="CHEBI:30089"/>
        <dbReference type="ChEBI" id="CHEBI:30616"/>
        <dbReference type="ChEBI" id="CHEBI:33019"/>
        <dbReference type="ChEBI" id="CHEBI:74900"/>
        <dbReference type="ChEBI" id="CHEBI:82748"/>
        <dbReference type="ChEBI" id="CHEBI:456215"/>
    </reaction>
</comment>
<keyword evidence="2" id="KW-0694">RNA-binding</keyword>
<dbReference type="HAMAP" id="MF_01539">
    <property type="entry name" value="TmcAL"/>
    <property type="match status" value="1"/>
</dbReference>
<keyword evidence="2" id="KW-0963">Cytoplasm</keyword>
<organism evidence="3 4">
    <name type="scientific">Qingrenia yutianensis</name>
    <dbReference type="NCBI Taxonomy" id="2763676"/>
    <lineage>
        <taxon>Bacteria</taxon>
        <taxon>Bacillati</taxon>
        <taxon>Bacillota</taxon>
        <taxon>Clostridia</taxon>
        <taxon>Eubacteriales</taxon>
        <taxon>Oscillospiraceae</taxon>
        <taxon>Qingrenia</taxon>
    </lineage>
</organism>
<evidence type="ECO:0000256" key="1">
    <source>
        <dbReference type="ARBA" id="ARBA00022694"/>
    </source>
</evidence>
<dbReference type="EMBL" id="JACRTE010000007">
    <property type="protein sequence ID" value="MBC8596663.1"/>
    <property type="molecule type" value="Genomic_DNA"/>
</dbReference>
<dbReference type="GO" id="GO:0006400">
    <property type="term" value="P:tRNA modification"/>
    <property type="evidence" value="ECO:0007669"/>
    <property type="project" value="UniProtKB-UniRule"/>
</dbReference>
<keyword evidence="2" id="KW-0067">ATP-binding</keyword>
<dbReference type="InterPro" id="IPR014729">
    <property type="entry name" value="Rossmann-like_a/b/a_fold"/>
</dbReference>
<comment type="caution">
    <text evidence="3">The sequence shown here is derived from an EMBL/GenBank/DDBJ whole genome shotgun (WGS) entry which is preliminary data.</text>
</comment>
<feature type="binding site" evidence="2">
    <location>
        <begin position="7"/>
        <end position="20"/>
    </location>
    <ligand>
        <name>ATP</name>
        <dbReference type="ChEBI" id="CHEBI:30616"/>
    </ligand>
</feature>
<reference evidence="3" key="1">
    <citation type="submission" date="2020-08" db="EMBL/GenBank/DDBJ databases">
        <title>Genome public.</title>
        <authorList>
            <person name="Liu C."/>
            <person name="Sun Q."/>
        </authorList>
    </citation>
    <scope>NUCLEOTIDE SEQUENCE</scope>
    <source>
        <strain evidence="3">NSJ-50</strain>
    </source>
</reference>
<keyword evidence="2" id="KW-0820">tRNA-binding</keyword>
<dbReference type="GO" id="GO:0016879">
    <property type="term" value="F:ligase activity, forming carbon-nitrogen bonds"/>
    <property type="evidence" value="ECO:0007669"/>
    <property type="project" value="UniProtKB-UniRule"/>
</dbReference>
<dbReference type="AlphaFoldDB" id="A0A926F9B0"/>
<dbReference type="GO" id="GO:0000049">
    <property type="term" value="F:tRNA binding"/>
    <property type="evidence" value="ECO:0007669"/>
    <property type="project" value="UniProtKB-KW"/>
</dbReference>
<keyword evidence="4" id="KW-1185">Reference proteome</keyword>
<dbReference type="GO" id="GO:0005737">
    <property type="term" value="C:cytoplasm"/>
    <property type="evidence" value="ECO:0007669"/>
    <property type="project" value="UniProtKB-SubCell"/>
</dbReference>